<dbReference type="RefSeq" id="WP_178931717.1">
    <property type="nucleotide sequence ID" value="NZ_JACBAZ010000002.1"/>
</dbReference>
<dbReference type="Proteomes" id="UP000557872">
    <property type="component" value="Unassembled WGS sequence"/>
</dbReference>
<dbReference type="GO" id="GO:0016757">
    <property type="term" value="F:glycosyltransferase activity"/>
    <property type="evidence" value="ECO:0007669"/>
    <property type="project" value="InterPro"/>
</dbReference>
<proteinExistence type="predicted"/>
<keyword evidence="3" id="KW-1185">Reference proteome</keyword>
<comment type="caution">
    <text evidence="2">The sequence shown here is derived from an EMBL/GenBank/DDBJ whole genome shotgun (WGS) entry which is preliminary data.</text>
</comment>
<dbReference type="InterPro" id="IPR050194">
    <property type="entry name" value="Glycosyltransferase_grp1"/>
</dbReference>
<reference evidence="2 3" key="1">
    <citation type="submission" date="2020-07" db="EMBL/GenBank/DDBJ databases">
        <title>Roseicoccus Jingziensis gen. nov., sp. nov., isolated from coastal seawater.</title>
        <authorList>
            <person name="Feng X."/>
        </authorList>
    </citation>
    <scope>NUCLEOTIDE SEQUENCE [LARGE SCALE GENOMIC DNA]</scope>
    <source>
        <strain evidence="2 3">N1E253</strain>
    </source>
</reference>
<accession>A0A851GJ20</accession>
<feature type="domain" description="Glycosyl transferase family 1" evidence="1">
    <location>
        <begin position="43"/>
        <end position="205"/>
    </location>
</feature>
<name>A0A851GJ20_9BACT</name>
<keyword evidence="2" id="KW-0808">Transferase</keyword>
<organism evidence="2 3">
    <name type="scientific">Oceaniferula marina</name>
    <dbReference type="NCBI Taxonomy" id="2748318"/>
    <lineage>
        <taxon>Bacteria</taxon>
        <taxon>Pseudomonadati</taxon>
        <taxon>Verrucomicrobiota</taxon>
        <taxon>Verrucomicrobiia</taxon>
        <taxon>Verrucomicrobiales</taxon>
        <taxon>Verrucomicrobiaceae</taxon>
        <taxon>Oceaniferula</taxon>
    </lineage>
</organism>
<dbReference type="Pfam" id="PF00534">
    <property type="entry name" value="Glycos_transf_1"/>
    <property type="match status" value="1"/>
</dbReference>
<evidence type="ECO:0000313" key="2">
    <source>
        <dbReference type="EMBL" id="NWK55185.1"/>
    </source>
</evidence>
<gene>
    <name evidence="2" type="ORF">HW115_06155</name>
</gene>
<dbReference type="PANTHER" id="PTHR45947">
    <property type="entry name" value="SULFOQUINOVOSYL TRANSFERASE SQD2"/>
    <property type="match status" value="1"/>
</dbReference>
<sequence>MSRYRKVDLVVSCTKEMAEAFARCQVSSPVMPNIGLPDRQPDPVSKRFEGEALRLLFVGNLVYWKGLELALLALQQMPEQVTLTLVGDGGDRLDVEADIHRLGLNDRVDLRGAVPRVDLLEMYDQFDVFLFPSLHDSGGMAVIEAMCAGLPVVCLDAGGPGISVNNDCGTVVSLGSKDEVVLGLSNAIQNYLDDPVLRERHGRAAVQRVNEAYLWPKNAQKMVQWYEELQR</sequence>
<dbReference type="PANTHER" id="PTHR45947:SF3">
    <property type="entry name" value="SULFOQUINOVOSYL TRANSFERASE SQD2"/>
    <property type="match status" value="1"/>
</dbReference>
<dbReference type="AlphaFoldDB" id="A0A851GJ20"/>
<protein>
    <submittedName>
        <fullName evidence="2">Glycosyltransferase family 4 protein</fullName>
    </submittedName>
</protein>
<dbReference type="Gene3D" id="3.40.50.2000">
    <property type="entry name" value="Glycogen Phosphorylase B"/>
    <property type="match status" value="2"/>
</dbReference>
<evidence type="ECO:0000313" key="3">
    <source>
        <dbReference type="Proteomes" id="UP000557872"/>
    </source>
</evidence>
<dbReference type="SUPFAM" id="SSF53756">
    <property type="entry name" value="UDP-Glycosyltransferase/glycogen phosphorylase"/>
    <property type="match status" value="1"/>
</dbReference>
<evidence type="ECO:0000259" key="1">
    <source>
        <dbReference type="Pfam" id="PF00534"/>
    </source>
</evidence>
<dbReference type="EMBL" id="JACBAZ010000002">
    <property type="protein sequence ID" value="NWK55185.1"/>
    <property type="molecule type" value="Genomic_DNA"/>
</dbReference>
<dbReference type="CDD" id="cd03801">
    <property type="entry name" value="GT4_PimA-like"/>
    <property type="match status" value="1"/>
</dbReference>
<dbReference type="InterPro" id="IPR001296">
    <property type="entry name" value="Glyco_trans_1"/>
</dbReference>